<feature type="compositionally biased region" description="Low complexity" evidence="1">
    <location>
        <begin position="24"/>
        <end position="34"/>
    </location>
</feature>
<keyword evidence="3" id="KW-1185">Reference proteome</keyword>
<accession>A0A5J5FA08</accession>
<sequence>MPRPEALRSRWHYHRRKRQRRQRSPASAAPSTTPQDDRAEAVKGWNALPNRIAEEDAAARERNRLARLAGDGDTTNKSNVHNHAIDGSFKQYKVNDDGSRAFVRELTATSTTTPTDTSSVMTMVWPKRKIDRMEATLNQLATRVGNIEEAVKPAVLGQIIKQNTNPYPGFVAIDTKRSDDEQAAKRRRVEAYFGHPHQI</sequence>
<organism evidence="2 3">
    <name type="scientific">Sphaerosporella brunnea</name>
    <dbReference type="NCBI Taxonomy" id="1250544"/>
    <lineage>
        <taxon>Eukaryota</taxon>
        <taxon>Fungi</taxon>
        <taxon>Dikarya</taxon>
        <taxon>Ascomycota</taxon>
        <taxon>Pezizomycotina</taxon>
        <taxon>Pezizomycetes</taxon>
        <taxon>Pezizales</taxon>
        <taxon>Pyronemataceae</taxon>
        <taxon>Sphaerosporella</taxon>
    </lineage>
</organism>
<name>A0A5J5FA08_9PEZI</name>
<protein>
    <submittedName>
        <fullName evidence="2">Uncharacterized protein</fullName>
    </submittedName>
</protein>
<dbReference type="AlphaFoldDB" id="A0A5J5FA08"/>
<proteinExistence type="predicted"/>
<gene>
    <name evidence="2" type="ORF">FN846DRAFT_902111</name>
</gene>
<feature type="compositionally biased region" description="Basic residues" evidence="1">
    <location>
        <begin position="9"/>
        <end position="23"/>
    </location>
</feature>
<comment type="caution">
    <text evidence="2">The sequence shown here is derived from an EMBL/GenBank/DDBJ whole genome shotgun (WGS) entry which is preliminary data.</text>
</comment>
<reference evidence="2 3" key="1">
    <citation type="submission" date="2019-09" db="EMBL/GenBank/DDBJ databases">
        <title>Draft genome of the ectomycorrhizal ascomycete Sphaerosporella brunnea.</title>
        <authorList>
            <consortium name="DOE Joint Genome Institute"/>
            <person name="Benucci G.M."/>
            <person name="Marozzi G."/>
            <person name="Antonielli L."/>
            <person name="Sanchez S."/>
            <person name="Marco P."/>
            <person name="Wang X."/>
            <person name="Falini L.B."/>
            <person name="Barry K."/>
            <person name="Haridas S."/>
            <person name="Lipzen A."/>
            <person name="Labutti K."/>
            <person name="Grigoriev I.V."/>
            <person name="Murat C."/>
            <person name="Martin F."/>
            <person name="Albertini E."/>
            <person name="Donnini D."/>
            <person name="Bonito G."/>
        </authorList>
    </citation>
    <scope>NUCLEOTIDE SEQUENCE [LARGE SCALE GENOMIC DNA]</scope>
    <source>
        <strain evidence="2 3">Sb_GMNB300</strain>
    </source>
</reference>
<evidence type="ECO:0000313" key="2">
    <source>
        <dbReference type="EMBL" id="KAA8914395.1"/>
    </source>
</evidence>
<evidence type="ECO:0000256" key="1">
    <source>
        <dbReference type="SAM" id="MobiDB-lite"/>
    </source>
</evidence>
<dbReference type="InParanoid" id="A0A5J5FA08"/>
<feature type="region of interest" description="Disordered" evidence="1">
    <location>
        <begin position="1"/>
        <end position="43"/>
    </location>
</feature>
<dbReference type="Proteomes" id="UP000326924">
    <property type="component" value="Unassembled WGS sequence"/>
</dbReference>
<evidence type="ECO:0000313" key="3">
    <source>
        <dbReference type="Proteomes" id="UP000326924"/>
    </source>
</evidence>
<dbReference type="EMBL" id="VXIS01000006">
    <property type="protein sequence ID" value="KAA8914395.1"/>
    <property type="molecule type" value="Genomic_DNA"/>
</dbReference>